<feature type="chain" id="PRO_5043946004" description="Hexosyltransferase" evidence="1">
    <location>
        <begin position="24"/>
        <end position="363"/>
    </location>
</feature>
<sequence>MRSRVGARQLLAVSFACLQVVASGDQGAADSLADAISNCTVPFAPQVCLNEAAKASIQRFPDVDKLAYAVLCQFPYLSLSVPQHRQCLVVARSLLVAGSKRGLLLLVPHDTEIEATYEAVLQDWNIQVFRFQPLLLPTEGHDRHVKDGRPNWVYTYNKLVAWSLDAYSKVVVIDYDSVVLENIDFLFGLTSAAAGYVGADCTPHYGKDDYWGDRDCHINSGLFLAQPGRETFEKLASSVANGWDHFSQSWKWYSAEQTILEDKPTAILRLPYLSPNLQQYPDVCYRVPEPTKTHPMRRMSVLHYTWLATTDLKAYNMEEMPENECWTQFRDIFRYFDNQVPRVTANMDTPSGHHHTHKISNHT</sequence>
<evidence type="ECO:0000313" key="3">
    <source>
        <dbReference type="Proteomes" id="UP001465755"/>
    </source>
</evidence>
<accession>A0AAW1NLT1</accession>
<gene>
    <name evidence="2" type="ORF">WJX73_006219</name>
</gene>
<evidence type="ECO:0000313" key="2">
    <source>
        <dbReference type="EMBL" id="KAK9785350.1"/>
    </source>
</evidence>
<keyword evidence="3" id="KW-1185">Reference proteome</keyword>
<protein>
    <recommendedName>
        <fullName evidence="4">Hexosyltransferase</fullName>
    </recommendedName>
</protein>
<dbReference type="Proteomes" id="UP001465755">
    <property type="component" value="Unassembled WGS sequence"/>
</dbReference>
<dbReference type="AlphaFoldDB" id="A0AAW1NLT1"/>
<name>A0AAW1NLT1_9CHLO</name>
<feature type="signal peptide" evidence="1">
    <location>
        <begin position="1"/>
        <end position="23"/>
    </location>
</feature>
<evidence type="ECO:0000256" key="1">
    <source>
        <dbReference type="SAM" id="SignalP"/>
    </source>
</evidence>
<organism evidence="2 3">
    <name type="scientific">Symbiochloris irregularis</name>
    <dbReference type="NCBI Taxonomy" id="706552"/>
    <lineage>
        <taxon>Eukaryota</taxon>
        <taxon>Viridiplantae</taxon>
        <taxon>Chlorophyta</taxon>
        <taxon>core chlorophytes</taxon>
        <taxon>Trebouxiophyceae</taxon>
        <taxon>Trebouxiales</taxon>
        <taxon>Trebouxiaceae</taxon>
        <taxon>Symbiochloris</taxon>
    </lineage>
</organism>
<comment type="caution">
    <text evidence="2">The sequence shown here is derived from an EMBL/GenBank/DDBJ whole genome shotgun (WGS) entry which is preliminary data.</text>
</comment>
<proteinExistence type="predicted"/>
<keyword evidence="1" id="KW-0732">Signal</keyword>
<dbReference type="EMBL" id="JALJOQ010000307">
    <property type="protein sequence ID" value="KAK9785350.1"/>
    <property type="molecule type" value="Genomic_DNA"/>
</dbReference>
<dbReference type="SUPFAM" id="SSF53448">
    <property type="entry name" value="Nucleotide-diphospho-sugar transferases"/>
    <property type="match status" value="1"/>
</dbReference>
<dbReference type="Gene3D" id="3.90.550.10">
    <property type="entry name" value="Spore Coat Polysaccharide Biosynthesis Protein SpsA, Chain A"/>
    <property type="match status" value="1"/>
</dbReference>
<dbReference type="InterPro" id="IPR050587">
    <property type="entry name" value="GNT1/Glycosyltrans_8"/>
</dbReference>
<dbReference type="PANTHER" id="PTHR11183">
    <property type="entry name" value="GLYCOGENIN SUBFAMILY MEMBER"/>
    <property type="match status" value="1"/>
</dbReference>
<evidence type="ECO:0008006" key="4">
    <source>
        <dbReference type="Google" id="ProtNLM"/>
    </source>
</evidence>
<reference evidence="2 3" key="1">
    <citation type="journal article" date="2024" name="Nat. Commun.">
        <title>Phylogenomics reveals the evolutionary origins of lichenization in chlorophyte algae.</title>
        <authorList>
            <person name="Puginier C."/>
            <person name="Libourel C."/>
            <person name="Otte J."/>
            <person name="Skaloud P."/>
            <person name="Haon M."/>
            <person name="Grisel S."/>
            <person name="Petersen M."/>
            <person name="Berrin J.G."/>
            <person name="Delaux P.M."/>
            <person name="Dal Grande F."/>
            <person name="Keller J."/>
        </authorList>
    </citation>
    <scope>NUCLEOTIDE SEQUENCE [LARGE SCALE GENOMIC DNA]</scope>
    <source>
        <strain evidence="2 3">SAG 2036</strain>
    </source>
</reference>
<dbReference type="InterPro" id="IPR029044">
    <property type="entry name" value="Nucleotide-diphossugar_trans"/>
</dbReference>